<proteinExistence type="inferred from homology"/>
<comment type="caution">
    <text evidence="8">The sequence shown here is derived from an EMBL/GenBank/DDBJ whole genome shotgun (WGS) entry which is preliminary data.</text>
</comment>
<dbReference type="PANTHER" id="PTHR21060:SF15">
    <property type="entry name" value="ACETATE KINASE-RELATED"/>
    <property type="match status" value="1"/>
</dbReference>
<feature type="binding site" evidence="6">
    <location>
        <position position="363"/>
    </location>
    <ligand>
        <name>Mg(2+)</name>
        <dbReference type="ChEBI" id="CHEBI:18420"/>
    </ligand>
</feature>
<evidence type="ECO:0000313" key="8">
    <source>
        <dbReference type="EMBL" id="MBM9459348.1"/>
    </source>
</evidence>
<sequence length="376" mass="38980">MSRADDLVLVLNAGSSSLKYQVLRMPAGEVLLRAHVELVEAGGWGQALADVTTAVDGAGLSGRLRAIGHRVVHGGTRHTSPAVVDDALIASVEELAELAPLHNPPAVSGMRHAAAAFPDIPQVAVFDTGFFADLPEAAARYAIDVELADAEGIRRYGMHGISHGYLVQRTADLLERPLAELSLITLHLGNGASAAAVQGGRPLDTSMGLTPVEGLVMGSRSGDLDPGVLLHLLRHRGYDADGLDDLLNHRSGLRGLYGSTDVRDVLAAVAAGDPRALLAHEIYCRRIRKYVGAYLALLGGADAIVFAGGAGEHQPKVRADALAGLAGLGIEVDPERNDAVVAEAGVISPDGAGVTVLVVPTDEELAIAREAVALLG</sequence>
<evidence type="ECO:0000313" key="9">
    <source>
        <dbReference type="Proteomes" id="UP000663791"/>
    </source>
</evidence>
<dbReference type="InterPro" id="IPR000890">
    <property type="entry name" value="Aliphatic_acid_kin_short-chain"/>
</dbReference>
<dbReference type="RefSeq" id="WP_205290646.1">
    <property type="nucleotide sequence ID" value="NZ_CP074406.1"/>
</dbReference>
<dbReference type="GO" id="GO:0006085">
    <property type="term" value="P:acetyl-CoA biosynthetic process"/>
    <property type="evidence" value="ECO:0007669"/>
    <property type="project" value="UniProtKB-UniRule"/>
</dbReference>
<dbReference type="GO" id="GO:0000287">
    <property type="term" value="F:magnesium ion binding"/>
    <property type="evidence" value="ECO:0007669"/>
    <property type="project" value="UniProtKB-UniRule"/>
</dbReference>
<dbReference type="GO" id="GO:0005737">
    <property type="term" value="C:cytoplasm"/>
    <property type="evidence" value="ECO:0007669"/>
    <property type="project" value="UniProtKB-SubCell"/>
</dbReference>
<comment type="subunit">
    <text evidence="6">Homodimer.</text>
</comment>
<dbReference type="AlphaFoldDB" id="A0A938Y3J7"/>
<feature type="binding site" evidence="6">
    <location>
        <position position="12"/>
    </location>
    <ligand>
        <name>Mg(2+)</name>
        <dbReference type="ChEBI" id="CHEBI:18420"/>
    </ligand>
</feature>
<protein>
    <recommendedName>
        <fullName evidence="6">Acetate kinase</fullName>
        <ecNumber evidence="6">2.7.2.1</ecNumber>
    </recommendedName>
    <alternativeName>
        <fullName evidence="6">Acetokinase</fullName>
    </alternativeName>
</protein>
<comment type="subcellular location">
    <subcellularLocation>
        <location evidence="6">Cytoplasm</location>
    </subcellularLocation>
</comment>
<keyword evidence="6" id="KW-0460">Magnesium</keyword>
<feature type="binding site" evidence="6">
    <location>
        <begin position="261"/>
        <end position="263"/>
    </location>
    <ligand>
        <name>ATP</name>
        <dbReference type="ChEBI" id="CHEBI:30616"/>
    </ligand>
</feature>
<dbReference type="Gene3D" id="3.30.420.40">
    <property type="match status" value="2"/>
</dbReference>
<accession>A0A938Y3J7</accession>
<dbReference type="PROSITE" id="PS01076">
    <property type="entry name" value="ACETATE_KINASE_2"/>
    <property type="match status" value="1"/>
</dbReference>
<dbReference type="PIRSF" id="PIRSF000722">
    <property type="entry name" value="Acetate_prop_kin"/>
    <property type="match status" value="1"/>
</dbReference>
<organism evidence="8 9">
    <name type="scientific">Nocardioides faecalis</name>
    <dbReference type="NCBI Taxonomy" id="2803858"/>
    <lineage>
        <taxon>Bacteria</taxon>
        <taxon>Bacillati</taxon>
        <taxon>Actinomycetota</taxon>
        <taxon>Actinomycetes</taxon>
        <taxon>Propionibacteriales</taxon>
        <taxon>Nocardioidaceae</taxon>
        <taxon>Nocardioides</taxon>
    </lineage>
</organism>
<evidence type="ECO:0000256" key="3">
    <source>
        <dbReference type="ARBA" id="ARBA00022741"/>
    </source>
</evidence>
<name>A0A938Y3J7_9ACTN</name>
<dbReference type="GO" id="GO:0006083">
    <property type="term" value="P:acetate metabolic process"/>
    <property type="evidence" value="ECO:0007669"/>
    <property type="project" value="TreeGrafter"/>
</dbReference>
<dbReference type="InterPro" id="IPR023865">
    <property type="entry name" value="Aliphatic_acid_kinase_CS"/>
</dbReference>
<dbReference type="PROSITE" id="PS01075">
    <property type="entry name" value="ACETATE_KINASE_1"/>
    <property type="match status" value="1"/>
</dbReference>
<evidence type="ECO:0000256" key="5">
    <source>
        <dbReference type="ARBA" id="ARBA00022840"/>
    </source>
</evidence>
<evidence type="ECO:0000256" key="1">
    <source>
        <dbReference type="ARBA" id="ARBA00008748"/>
    </source>
</evidence>
<feature type="active site" description="Proton donor/acceptor" evidence="6">
    <location>
        <position position="127"/>
    </location>
</feature>
<dbReference type="InterPro" id="IPR043129">
    <property type="entry name" value="ATPase_NBD"/>
</dbReference>
<feature type="binding site" evidence="6">
    <location>
        <position position="70"/>
    </location>
    <ligand>
        <name>substrate</name>
    </ligand>
</feature>
<feature type="site" description="Transition state stabilizer" evidence="6">
    <location>
        <position position="220"/>
    </location>
</feature>
<keyword evidence="6" id="KW-0479">Metal-binding</keyword>
<dbReference type="InterPro" id="IPR004372">
    <property type="entry name" value="Ac/propionate_kinase"/>
</dbReference>
<dbReference type="PANTHER" id="PTHR21060">
    <property type="entry name" value="ACETATE KINASE"/>
    <property type="match status" value="1"/>
</dbReference>
<keyword evidence="6" id="KW-0963">Cytoplasm</keyword>
<evidence type="ECO:0000256" key="2">
    <source>
        <dbReference type="ARBA" id="ARBA00022679"/>
    </source>
</evidence>
<dbReference type="SUPFAM" id="SSF53067">
    <property type="entry name" value="Actin-like ATPase domain"/>
    <property type="match status" value="2"/>
</dbReference>
<dbReference type="NCBIfam" id="TIGR00016">
    <property type="entry name" value="ackA"/>
    <property type="match status" value="1"/>
</dbReference>
<comment type="pathway">
    <text evidence="6">Metabolic intermediate biosynthesis; acetyl-CoA biosynthesis; acetyl-CoA from acetate: step 1/2.</text>
</comment>
<dbReference type="Pfam" id="PF00871">
    <property type="entry name" value="Acetate_kinase"/>
    <property type="match status" value="1"/>
</dbReference>
<gene>
    <name evidence="6" type="primary">ackA</name>
    <name evidence="8" type="ORF">JK386_05485</name>
</gene>
<comment type="cofactor">
    <cofactor evidence="6">
        <name>Mg(2+)</name>
        <dbReference type="ChEBI" id="CHEBI:18420"/>
    </cofactor>
    <cofactor evidence="6">
        <name>Mn(2+)</name>
        <dbReference type="ChEBI" id="CHEBI:29035"/>
    </cofactor>
    <text evidence="6">Mg(2+). Can also accept Mn(2+).</text>
</comment>
<reference evidence="8" key="1">
    <citation type="submission" date="2021-01" db="EMBL/GenBank/DDBJ databases">
        <title>Novel species in genus Nocardioides.</title>
        <authorList>
            <person name="Zhang G."/>
        </authorList>
    </citation>
    <scope>NUCLEOTIDE SEQUENCE</scope>
    <source>
        <strain evidence="8">Zg-536</strain>
    </source>
</reference>
<comment type="similarity">
    <text evidence="1 6 7">Belongs to the acetokinase family.</text>
</comment>
<dbReference type="EC" id="2.7.2.1" evidence="6"/>
<keyword evidence="5 6" id="KW-0067">ATP-binding</keyword>
<keyword evidence="4 6" id="KW-0418">Kinase</keyword>
<keyword evidence="2 6" id="KW-0808">Transferase</keyword>
<dbReference type="Proteomes" id="UP000663791">
    <property type="component" value="Unassembled WGS sequence"/>
</dbReference>
<dbReference type="PRINTS" id="PR00471">
    <property type="entry name" value="ACETATEKNASE"/>
</dbReference>
<feature type="site" description="Transition state stabilizer" evidence="6">
    <location>
        <position position="159"/>
    </location>
</feature>
<dbReference type="EMBL" id="JAERTX010000004">
    <property type="protein sequence ID" value="MBM9459348.1"/>
    <property type="molecule type" value="Genomic_DNA"/>
</dbReference>
<dbReference type="CDD" id="cd24010">
    <property type="entry name" value="ASKHA_NBD_AcK_PK"/>
    <property type="match status" value="1"/>
</dbReference>
<comment type="caution">
    <text evidence="6">Lacks conserved residue(s) required for the propagation of feature annotation.</text>
</comment>
<evidence type="ECO:0000256" key="4">
    <source>
        <dbReference type="ARBA" id="ARBA00022777"/>
    </source>
</evidence>
<evidence type="ECO:0000256" key="6">
    <source>
        <dbReference type="HAMAP-Rule" id="MF_00020"/>
    </source>
</evidence>
<comment type="catalytic activity">
    <reaction evidence="6">
        <text>acetate + ATP = acetyl phosphate + ADP</text>
        <dbReference type="Rhea" id="RHEA:11352"/>
        <dbReference type="ChEBI" id="CHEBI:22191"/>
        <dbReference type="ChEBI" id="CHEBI:30089"/>
        <dbReference type="ChEBI" id="CHEBI:30616"/>
        <dbReference type="ChEBI" id="CHEBI:456216"/>
        <dbReference type="EC" id="2.7.2.1"/>
    </reaction>
</comment>
<dbReference type="HAMAP" id="MF_00020">
    <property type="entry name" value="Acetate_kinase"/>
    <property type="match status" value="1"/>
</dbReference>
<keyword evidence="9" id="KW-1185">Reference proteome</keyword>
<feature type="binding site" evidence="6">
    <location>
        <position position="19"/>
    </location>
    <ligand>
        <name>ATP</name>
        <dbReference type="ChEBI" id="CHEBI:30616"/>
    </ligand>
</feature>
<keyword evidence="3 6" id="KW-0547">Nucleotide-binding</keyword>
<dbReference type="GO" id="GO:0008776">
    <property type="term" value="F:acetate kinase activity"/>
    <property type="evidence" value="ECO:0007669"/>
    <property type="project" value="UniProtKB-UniRule"/>
</dbReference>
<evidence type="ECO:0000256" key="7">
    <source>
        <dbReference type="RuleBase" id="RU003835"/>
    </source>
</evidence>
<feature type="binding site" evidence="6">
    <location>
        <begin position="187"/>
        <end position="191"/>
    </location>
    <ligand>
        <name>ATP</name>
        <dbReference type="ChEBI" id="CHEBI:30616"/>
    </ligand>
</feature>
<dbReference type="GO" id="GO:0005524">
    <property type="term" value="F:ATP binding"/>
    <property type="evidence" value="ECO:0007669"/>
    <property type="project" value="UniProtKB-KW"/>
</dbReference>
<comment type="function">
    <text evidence="6">Catalyzes the formation of acetyl phosphate from acetate and ATP. Can also catalyze the reverse reaction.</text>
</comment>